<comment type="caution">
    <text evidence="5">The sequence shown here is derived from an EMBL/GenBank/DDBJ whole genome shotgun (WGS) entry which is preliminary data.</text>
</comment>
<comment type="similarity">
    <text evidence="1">Belongs to the LytR/CpsA/Psr (LCP) family.</text>
</comment>
<evidence type="ECO:0000256" key="3">
    <source>
        <dbReference type="SAM" id="Phobius"/>
    </source>
</evidence>
<gene>
    <name evidence="5" type="ORF">ACFSBI_04860</name>
</gene>
<evidence type="ECO:0000313" key="5">
    <source>
        <dbReference type="EMBL" id="MFD1720872.1"/>
    </source>
</evidence>
<name>A0ABW4LC48_9MICO</name>
<evidence type="ECO:0000313" key="6">
    <source>
        <dbReference type="Proteomes" id="UP001597347"/>
    </source>
</evidence>
<evidence type="ECO:0000256" key="1">
    <source>
        <dbReference type="ARBA" id="ARBA00006068"/>
    </source>
</evidence>
<feature type="transmembrane region" description="Helical" evidence="3">
    <location>
        <begin position="135"/>
        <end position="156"/>
    </location>
</feature>
<feature type="domain" description="Cell envelope-related transcriptional attenuator" evidence="4">
    <location>
        <begin position="269"/>
        <end position="390"/>
    </location>
</feature>
<keyword evidence="3" id="KW-0812">Transmembrane</keyword>
<sequence length="463" mass="49560">MSAFAMRRAAPAPPSAAGTPLRDPDVLDERMMTRRGVWLTVLHLLIPGSAQALAGDRRFGRLALGVWLAGAIALVAAAVLWFVLPQLLLTLPTNAVGLTVVQLLLAAWAVWWLVLTVDTLRLLRLVRVAPLARGLLGAVLAVALVLGLGGAGWGAWAAGVARGTIGTVFGSGRYAMPADGRYNIMLLGGDAGAGRLGLRPDSISVISLDALTGDMVTFGLPRDLDPIPFSAGSPMLAKYPDGYGAHGRCNVDVCQLNSIYTEVELKDPQLYPEAKAQHSRPGIEATRDAVEGALGIPIQYYVLVDMGSFEHLIDALGGVTIDVKQRLPIGGGVAADGTPTGVKVWIEPGKQHLNGNRALWYARSRHGIGNSDYKRMARQRELQQAILRQVNPLTVLTRFERVAKAGSKTVDTDIPQGLLGEFAGLAVKTRGQKTKTIEFVPPDYPQGHPDYERIHAVVQKALR</sequence>
<keyword evidence="6" id="KW-1185">Reference proteome</keyword>
<reference evidence="6" key="1">
    <citation type="journal article" date="2019" name="Int. J. Syst. Evol. Microbiol.">
        <title>The Global Catalogue of Microorganisms (GCM) 10K type strain sequencing project: providing services to taxonomists for standard genome sequencing and annotation.</title>
        <authorList>
            <consortium name="The Broad Institute Genomics Platform"/>
            <consortium name="The Broad Institute Genome Sequencing Center for Infectious Disease"/>
            <person name="Wu L."/>
            <person name="Ma J."/>
        </authorList>
    </citation>
    <scope>NUCLEOTIDE SEQUENCE [LARGE SCALE GENOMIC DNA]</scope>
    <source>
        <strain evidence="6">CGMCC 1.12471</strain>
    </source>
</reference>
<evidence type="ECO:0000256" key="2">
    <source>
        <dbReference type="SAM" id="MobiDB-lite"/>
    </source>
</evidence>
<evidence type="ECO:0000259" key="4">
    <source>
        <dbReference type="Pfam" id="PF03816"/>
    </source>
</evidence>
<dbReference type="Proteomes" id="UP001597347">
    <property type="component" value="Unassembled WGS sequence"/>
</dbReference>
<dbReference type="PANTHER" id="PTHR33392:SF6">
    <property type="entry name" value="POLYISOPRENYL-TEICHOIC ACID--PEPTIDOGLYCAN TEICHOIC ACID TRANSFERASE TAGU"/>
    <property type="match status" value="1"/>
</dbReference>
<proteinExistence type="inferred from homology"/>
<keyword evidence="3" id="KW-0472">Membrane</keyword>
<dbReference type="InterPro" id="IPR004474">
    <property type="entry name" value="LytR_CpsA_psr"/>
</dbReference>
<dbReference type="NCBIfam" id="TIGR00350">
    <property type="entry name" value="lytR_cpsA_psr"/>
    <property type="match status" value="1"/>
</dbReference>
<dbReference type="Pfam" id="PF03816">
    <property type="entry name" value="LytR_cpsA_psr"/>
    <property type="match status" value="1"/>
</dbReference>
<protein>
    <submittedName>
        <fullName evidence="5">LCP family protein</fullName>
    </submittedName>
</protein>
<feature type="compositionally biased region" description="Low complexity" evidence="2">
    <location>
        <begin position="1"/>
        <end position="10"/>
    </location>
</feature>
<dbReference type="Gene3D" id="3.40.630.190">
    <property type="entry name" value="LCP protein"/>
    <property type="match status" value="1"/>
</dbReference>
<organism evidence="5 6">
    <name type="scientific">Amnibacterium endophyticum</name>
    <dbReference type="NCBI Taxonomy" id="2109337"/>
    <lineage>
        <taxon>Bacteria</taxon>
        <taxon>Bacillati</taxon>
        <taxon>Actinomycetota</taxon>
        <taxon>Actinomycetes</taxon>
        <taxon>Micrococcales</taxon>
        <taxon>Microbacteriaceae</taxon>
        <taxon>Amnibacterium</taxon>
    </lineage>
</organism>
<dbReference type="EMBL" id="JBHUEA010000005">
    <property type="protein sequence ID" value="MFD1720872.1"/>
    <property type="molecule type" value="Genomic_DNA"/>
</dbReference>
<dbReference type="RefSeq" id="WP_377932599.1">
    <property type="nucleotide sequence ID" value="NZ_JBHUEA010000005.1"/>
</dbReference>
<dbReference type="InterPro" id="IPR050922">
    <property type="entry name" value="LytR/CpsA/Psr_CW_biosynth"/>
</dbReference>
<feature type="region of interest" description="Disordered" evidence="2">
    <location>
        <begin position="1"/>
        <end position="22"/>
    </location>
</feature>
<keyword evidence="3" id="KW-1133">Transmembrane helix</keyword>
<feature type="transmembrane region" description="Helical" evidence="3">
    <location>
        <begin position="95"/>
        <end position="114"/>
    </location>
</feature>
<dbReference type="PANTHER" id="PTHR33392">
    <property type="entry name" value="POLYISOPRENYL-TEICHOIC ACID--PEPTIDOGLYCAN TEICHOIC ACID TRANSFERASE TAGU"/>
    <property type="match status" value="1"/>
</dbReference>
<feature type="transmembrane region" description="Helical" evidence="3">
    <location>
        <begin position="62"/>
        <end position="83"/>
    </location>
</feature>
<accession>A0ABW4LC48</accession>